<keyword evidence="2" id="KW-1185">Reference proteome</keyword>
<dbReference type="STRING" id="318464.IO99_12585"/>
<comment type="caution">
    <text evidence="1">The sequence shown here is derived from an EMBL/GenBank/DDBJ whole genome shotgun (WGS) entry which is preliminary data.</text>
</comment>
<dbReference type="eggNOG" id="ENOG502Z9IH">
    <property type="taxonomic scope" value="Bacteria"/>
</dbReference>
<dbReference type="AlphaFoldDB" id="A0A084JA27"/>
<dbReference type="InterPro" id="IPR030910">
    <property type="entry name" value="SLAP_dom"/>
</dbReference>
<sequence>MNNKSDIRLNIPKIQMVSPLKEKVFQEELYNINEIEPLKENQVNLATTYFSNKGNELEVGFFIRNTLKSEISLEEVVLAIQSSKGDIISNLTCNLKELGSMPSYTGTPCSLKFIINEGSIYDPNEEYRVIFNKNINCFQSVKADIENLSIDMSFDEEEEIRKFEKGLDTLIKDEINIAIFKLVKDDDGSINITLLVRNGYNKEIKLERLPITIMNYNNYPICKHVFHDSNGLVNISAQRAKLLKLSIDKSKIYNTVFDLDRCKILFQ</sequence>
<evidence type="ECO:0008006" key="3">
    <source>
        <dbReference type="Google" id="ProtNLM"/>
    </source>
</evidence>
<evidence type="ECO:0000313" key="2">
    <source>
        <dbReference type="Proteomes" id="UP000028542"/>
    </source>
</evidence>
<dbReference type="NCBIfam" id="TIGR04398">
    <property type="entry name" value="SLAP_DUP"/>
    <property type="match status" value="2"/>
</dbReference>
<reference evidence="1 2" key="1">
    <citation type="submission" date="2014-07" db="EMBL/GenBank/DDBJ databases">
        <title>Draft genome of Clostridium sulfidigenes 113A isolated from sediments associated with methane hydrate from Krishna Godavari basin.</title>
        <authorList>
            <person name="Honkalas V.S."/>
            <person name="Dabir A.P."/>
            <person name="Arora P."/>
            <person name="Dhakephalkar P.K."/>
        </authorList>
    </citation>
    <scope>NUCLEOTIDE SEQUENCE [LARGE SCALE GENOMIC DNA]</scope>
    <source>
        <strain evidence="1 2">113A</strain>
    </source>
</reference>
<protein>
    <recommendedName>
        <fullName evidence="3">SLAP domain-containing protein</fullName>
    </recommendedName>
</protein>
<name>A0A084JA27_9CLOT</name>
<dbReference type="RefSeq" id="WP_035133764.1">
    <property type="nucleotide sequence ID" value="NZ_JPMD01000029.1"/>
</dbReference>
<gene>
    <name evidence="1" type="ORF">IO99_12585</name>
</gene>
<dbReference type="Proteomes" id="UP000028542">
    <property type="component" value="Unassembled WGS sequence"/>
</dbReference>
<proteinExistence type="predicted"/>
<evidence type="ECO:0000313" key="1">
    <source>
        <dbReference type="EMBL" id="KEZ85811.1"/>
    </source>
</evidence>
<accession>A0A084JA27</accession>
<dbReference type="EMBL" id="JPMD01000029">
    <property type="protein sequence ID" value="KEZ85811.1"/>
    <property type="molecule type" value="Genomic_DNA"/>
</dbReference>
<organism evidence="1 2">
    <name type="scientific">Clostridium sulfidigenes</name>
    <dbReference type="NCBI Taxonomy" id="318464"/>
    <lineage>
        <taxon>Bacteria</taxon>
        <taxon>Bacillati</taxon>
        <taxon>Bacillota</taxon>
        <taxon>Clostridia</taxon>
        <taxon>Eubacteriales</taxon>
        <taxon>Clostridiaceae</taxon>
        <taxon>Clostridium</taxon>
    </lineage>
</organism>